<name>A0A226DC59_FOLCA</name>
<dbReference type="OrthoDB" id="443524at2759"/>
<dbReference type="AlphaFoldDB" id="A0A226DC59"/>
<keyword evidence="5" id="KW-0548">Nucleotidyltransferase</keyword>
<protein>
    <submittedName>
        <fullName evidence="13">CCA tRNA nucleotidyltransferase 1, mitochondrial</fullName>
    </submittedName>
</protein>
<dbReference type="InterPro" id="IPR043519">
    <property type="entry name" value="NT_sf"/>
</dbReference>
<feature type="domain" description="tRNA nucleotidyltransferase/poly(A) polymerase RNA and SrmB- binding" evidence="12">
    <location>
        <begin position="879"/>
        <end position="928"/>
    </location>
</feature>
<evidence type="ECO:0000256" key="3">
    <source>
        <dbReference type="ARBA" id="ARBA00022679"/>
    </source>
</evidence>
<dbReference type="Proteomes" id="UP000198287">
    <property type="component" value="Unassembled WGS sequence"/>
</dbReference>
<dbReference type="EMBL" id="LNIX01000025">
    <property type="protein sequence ID" value="OXA42799.1"/>
    <property type="molecule type" value="Genomic_DNA"/>
</dbReference>
<comment type="caution">
    <text evidence="13">The sequence shown here is derived from an EMBL/GenBank/DDBJ whole genome shotgun (WGS) entry which is preliminary data.</text>
</comment>
<dbReference type="GO" id="GO:0005739">
    <property type="term" value="C:mitochondrion"/>
    <property type="evidence" value="ECO:0007669"/>
    <property type="project" value="TreeGrafter"/>
</dbReference>
<comment type="similarity">
    <text evidence="2 9">Belongs to the tRNA nucleotidyltransferase/poly(A) polymerase family.</text>
</comment>
<keyword evidence="14" id="KW-1185">Reference proteome</keyword>
<gene>
    <name evidence="13" type="ORF">Fcan01_22590</name>
</gene>
<accession>A0A226DC59</accession>
<keyword evidence="4" id="KW-0819">tRNA processing</keyword>
<evidence type="ECO:0000256" key="9">
    <source>
        <dbReference type="RuleBase" id="RU003953"/>
    </source>
</evidence>
<proteinExistence type="inferred from homology"/>
<evidence type="ECO:0000256" key="2">
    <source>
        <dbReference type="ARBA" id="ARBA00007265"/>
    </source>
</evidence>
<dbReference type="STRING" id="158441.A0A226DC59"/>
<evidence type="ECO:0000256" key="8">
    <source>
        <dbReference type="ARBA" id="ARBA00022842"/>
    </source>
</evidence>
<evidence type="ECO:0000256" key="5">
    <source>
        <dbReference type="ARBA" id="ARBA00022695"/>
    </source>
</evidence>
<keyword evidence="8" id="KW-0460">Magnesium</keyword>
<dbReference type="SUPFAM" id="SSF81891">
    <property type="entry name" value="Poly A polymerase C-terminal region-like"/>
    <property type="match status" value="1"/>
</dbReference>
<evidence type="ECO:0000313" key="14">
    <source>
        <dbReference type="Proteomes" id="UP000198287"/>
    </source>
</evidence>
<evidence type="ECO:0000313" key="13">
    <source>
        <dbReference type="EMBL" id="OXA42799.1"/>
    </source>
</evidence>
<dbReference type="GO" id="GO:0000049">
    <property type="term" value="F:tRNA binding"/>
    <property type="evidence" value="ECO:0007669"/>
    <property type="project" value="TreeGrafter"/>
</dbReference>
<dbReference type="PANTHER" id="PTHR46173">
    <property type="entry name" value="CCA TRNA NUCLEOTIDYLTRANSFERASE 1, MITOCHONDRIAL"/>
    <property type="match status" value="1"/>
</dbReference>
<feature type="region of interest" description="Disordered" evidence="10">
    <location>
        <begin position="1087"/>
        <end position="1122"/>
    </location>
</feature>
<dbReference type="GO" id="GO:0016779">
    <property type="term" value="F:nucleotidyltransferase activity"/>
    <property type="evidence" value="ECO:0007669"/>
    <property type="project" value="UniProtKB-KW"/>
</dbReference>
<keyword evidence="9" id="KW-0694">RNA-binding</keyword>
<feature type="domain" description="Poly A polymerase head" evidence="11">
    <location>
        <begin position="720"/>
        <end position="843"/>
    </location>
</feature>
<evidence type="ECO:0000256" key="6">
    <source>
        <dbReference type="ARBA" id="ARBA00022723"/>
    </source>
</evidence>
<keyword evidence="7" id="KW-0547">Nucleotide-binding</keyword>
<sequence length="1122" mass="127154">MRIAVIAVRTLLHRPIILCRLGPTNLPLCSSSITQCRQISTSRRFCGDVYMPQTTTQPYGEVEDIVPLVFSSTLKQKLAASRMNRFQKVFNETRSPFIAQVVETRDVTEVLDLTEKYAETMEVPCVTAAIEILFSFIKDEKTPTRRKELCNSVGMQKLWKVLRRKARHMQSSDIISGIKLLNLLGLPASDTNIQIMLKILTKQANYLELSEIVYLHFLMGKFHGDTKSPLTYALEMALPVVFESQIMTKSQNGELDQESIQLLCDYLHYASDRGLSDKTLKPLVTAIEKNAKSLTPRHAMSILWSLGEAKSDDPYQEHVVKSCFKVVTDNMESYDLNVLSTAMSKANRKYVVKKVPFFYDENFVHSFCNRLMKRHNSNADQALFSLKNVSLFRHVHVEYMDRVGEIIASNPSLVLNNDFLFFSLVKSFCGCNYKPENWHKIEAMLLNHPALSKDLGPLAINLAVDFLALDTYPEVLIQRIFSPQELPNLDAFIQKSPFQISSAHTLLLLLNSVQLLHPHYSGALPPLSMINRWKEITRNEPINRNHSLKAALQTGFGGENYVLNGLHYNGLRIDHVIVMRKGGYPIAMNDTSELKELADIRKPAESDIVLLKVFWKDAYSNNTPRLRGVKALEQRLLEKLGHPMITKTVGPLSPPASLIFRHNCSTASTTKNITAVRRYRWNLPKGSLKTMAVSQELFDQVLTPELHTLASLFDKHGYELRLAGGAVRDLIAGQVPADIDFATTATPTEMKAMFEAEQIRTINAKGEKHGTITARINDKENFEVTTLRVDVVTDGRHAEVEFTKDWEIDAARRDLTINSIFLDLKGTVYDYFNGAEDLANKRVQFVGDPIQRIQEDYLRILRYFRFYGRICDKEDLHQPATLSAIRDNMNGLKQISGERIWVELKKILAGKFADHLTLKMVELGIGPYIGLPDEMDTLNFKNVHQRLEKLGSYNPITLLSALLNTEQDAIALNSRLKLSAFERDLAIFIVLYRNTLGREPSIKQKIVIFSKSKMTDVRLWVEEVYKYNGALDLLEEFKAWDPPKFPISAGKTMNRVLMALKDLWIDSNFTAGEEQLLKEIPEILEALARSPPTTPPQKPKGAGKSSAQTKKKKEESLVASNS</sequence>
<comment type="cofactor">
    <cofactor evidence="1">
        <name>Mg(2+)</name>
        <dbReference type="ChEBI" id="CHEBI:18420"/>
    </cofactor>
</comment>
<evidence type="ECO:0000259" key="11">
    <source>
        <dbReference type="Pfam" id="PF01743"/>
    </source>
</evidence>
<evidence type="ECO:0000256" key="4">
    <source>
        <dbReference type="ARBA" id="ARBA00022694"/>
    </source>
</evidence>
<dbReference type="Gene3D" id="1.10.3090.10">
    <property type="entry name" value="cca-adding enzyme, domain 2"/>
    <property type="match status" value="1"/>
</dbReference>
<reference evidence="13 14" key="1">
    <citation type="submission" date="2015-12" db="EMBL/GenBank/DDBJ databases">
        <title>The genome of Folsomia candida.</title>
        <authorList>
            <person name="Faddeeva A."/>
            <person name="Derks M.F."/>
            <person name="Anvar Y."/>
            <person name="Smit S."/>
            <person name="Van Straalen N."/>
            <person name="Roelofs D."/>
        </authorList>
    </citation>
    <scope>NUCLEOTIDE SEQUENCE [LARGE SCALE GENOMIC DNA]</scope>
    <source>
        <strain evidence="13 14">VU population</strain>
        <tissue evidence="13">Whole body</tissue>
    </source>
</reference>
<keyword evidence="3 9" id="KW-0808">Transferase</keyword>
<organism evidence="13 14">
    <name type="scientific">Folsomia candida</name>
    <name type="common">Springtail</name>
    <dbReference type="NCBI Taxonomy" id="158441"/>
    <lineage>
        <taxon>Eukaryota</taxon>
        <taxon>Metazoa</taxon>
        <taxon>Ecdysozoa</taxon>
        <taxon>Arthropoda</taxon>
        <taxon>Hexapoda</taxon>
        <taxon>Collembola</taxon>
        <taxon>Entomobryomorpha</taxon>
        <taxon>Isotomoidea</taxon>
        <taxon>Isotomidae</taxon>
        <taxon>Proisotominae</taxon>
        <taxon>Folsomia</taxon>
    </lineage>
</organism>
<dbReference type="GO" id="GO:0000166">
    <property type="term" value="F:nucleotide binding"/>
    <property type="evidence" value="ECO:0007669"/>
    <property type="project" value="UniProtKB-KW"/>
</dbReference>
<dbReference type="GO" id="GO:0046872">
    <property type="term" value="F:metal ion binding"/>
    <property type="evidence" value="ECO:0007669"/>
    <property type="project" value="UniProtKB-KW"/>
</dbReference>
<dbReference type="SUPFAM" id="SSF81301">
    <property type="entry name" value="Nucleotidyltransferase"/>
    <property type="match status" value="1"/>
</dbReference>
<dbReference type="GO" id="GO:0001680">
    <property type="term" value="P:tRNA 3'-terminal CCA addition"/>
    <property type="evidence" value="ECO:0007669"/>
    <property type="project" value="TreeGrafter"/>
</dbReference>
<dbReference type="Gene3D" id="3.30.460.10">
    <property type="entry name" value="Beta Polymerase, domain 2"/>
    <property type="match status" value="1"/>
</dbReference>
<dbReference type="InterPro" id="IPR002646">
    <property type="entry name" value="PolA_pol_head_dom"/>
</dbReference>
<evidence type="ECO:0000256" key="7">
    <source>
        <dbReference type="ARBA" id="ARBA00022741"/>
    </source>
</evidence>
<evidence type="ECO:0000256" key="10">
    <source>
        <dbReference type="SAM" id="MobiDB-lite"/>
    </source>
</evidence>
<dbReference type="CDD" id="cd05398">
    <property type="entry name" value="NT_ClassII-CCAase"/>
    <property type="match status" value="1"/>
</dbReference>
<evidence type="ECO:0000259" key="12">
    <source>
        <dbReference type="Pfam" id="PF12627"/>
    </source>
</evidence>
<dbReference type="InterPro" id="IPR050264">
    <property type="entry name" value="Bact_CCA-adding_enz_type3_sf"/>
</dbReference>
<dbReference type="PANTHER" id="PTHR46173:SF1">
    <property type="entry name" value="CCA TRNA NUCLEOTIDYLTRANSFERASE 1, MITOCHONDRIAL"/>
    <property type="match status" value="1"/>
</dbReference>
<dbReference type="Pfam" id="PF12627">
    <property type="entry name" value="PolyA_pol_RNAbd"/>
    <property type="match status" value="1"/>
</dbReference>
<keyword evidence="6" id="KW-0479">Metal-binding</keyword>
<dbReference type="InterPro" id="IPR032828">
    <property type="entry name" value="PolyA_RNA-bd"/>
</dbReference>
<dbReference type="GO" id="GO:1990180">
    <property type="term" value="P:mitochondrial tRNA 3'-end processing"/>
    <property type="evidence" value="ECO:0007669"/>
    <property type="project" value="TreeGrafter"/>
</dbReference>
<dbReference type="Pfam" id="PF01743">
    <property type="entry name" value="PolyA_pol"/>
    <property type="match status" value="1"/>
</dbReference>
<evidence type="ECO:0000256" key="1">
    <source>
        <dbReference type="ARBA" id="ARBA00001946"/>
    </source>
</evidence>